<keyword evidence="2" id="KW-1185">Reference proteome</keyword>
<name>A0A1Y2LRD9_EPING</name>
<gene>
    <name evidence="1" type="ORF">B5807_08336</name>
</gene>
<evidence type="ECO:0000313" key="1">
    <source>
        <dbReference type="EMBL" id="OSS46149.1"/>
    </source>
</evidence>
<accession>A0A1Y2LRD9</accession>
<reference evidence="1 2" key="1">
    <citation type="journal article" date="2017" name="Genome Announc.">
        <title>Genome sequence of the saprophytic ascomycete Epicoccum nigrum ICMP 19927 strain isolated from New Zealand.</title>
        <authorList>
            <person name="Fokin M."/>
            <person name="Fleetwood D."/>
            <person name="Weir B.S."/>
            <person name="Villas-Boas S.G."/>
        </authorList>
    </citation>
    <scope>NUCLEOTIDE SEQUENCE [LARGE SCALE GENOMIC DNA]</scope>
    <source>
        <strain evidence="1 2">ICMP 19927</strain>
    </source>
</reference>
<dbReference type="InParanoid" id="A0A1Y2LRD9"/>
<organism evidence="1 2">
    <name type="scientific">Epicoccum nigrum</name>
    <name type="common">Soil fungus</name>
    <name type="synonym">Epicoccum purpurascens</name>
    <dbReference type="NCBI Taxonomy" id="105696"/>
    <lineage>
        <taxon>Eukaryota</taxon>
        <taxon>Fungi</taxon>
        <taxon>Dikarya</taxon>
        <taxon>Ascomycota</taxon>
        <taxon>Pezizomycotina</taxon>
        <taxon>Dothideomycetes</taxon>
        <taxon>Pleosporomycetidae</taxon>
        <taxon>Pleosporales</taxon>
        <taxon>Pleosporineae</taxon>
        <taxon>Didymellaceae</taxon>
        <taxon>Epicoccum</taxon>
    </lineage>
</organism>
<sequence>MLLSAVQHTKDTLQNDMPSWMPRWDRTLSSTYLGLYNSGFDAAKHLPANGPVLVNGKELTVTGSIFDTIVWRSESLPKTWNHYEPVFDGFCIYPFLVFTWIRFSSTLSIMSFIKILGGQVYANSVDSLHPDEAAFALDICRQSLIYRDGSESELRQTAKGGDAMSFARHSKM</sequence>
<dbReference type="AlphaFoldDB" id="A0A1Y2LRD9"/>
<proteinExistence type="predicted"/>
<protein>
    <submittedName>
        <fullName evidence="1">Uncharacterized protein</fullName>
    </submittedName>
</protein>
<dbReference type="EMBL" id="KZ107852">
    <property type="protein sequence ID" value="OSS46149.1"/>
    <property type="molecule type" value="Genomic_DNA"/>
</dbReference>
<dbReference type="Proteomes" id="UP000193240">
    <property type="component" value="Unassembled WGS sequence"/>
</dbReference>
<evidence type="ECO:0000313" key="2">
    <source>
        <dbReference type="Proteomes" id="UP000193240"/>
    </source>
</evidence>